<evidence type="ECO:0000256" key="5">
    <source>
        <dbReference type="ARBA" id="ARBA00023136"/>
    </source>
</evidence>
<reference evidence="11" key="1">
    <citation type="journal article" date="2021" name="Nat. Commun.">
        <title>Genetic determinants of endophytism in the Arabidopsis root mycobiome.</title>
        <authorList>
            <person name="Mesny F."/>
            <person name="Miyauchi S."/>
            <person name="Thiergart T."/>
            <person name="Pickel B."/>
            <person name="Atanasova L."/>
            <person name="Karlsson M."/>
            <person name="Huettel B."/>
            <person name="Barry K.W."/>
            <person name="Haridas S."/>
            <person name="Chen C."/>
            <person name="Bauer D."/>
            <person name="Andreopoulos W."/>
            <person name="Pangilinan J."/>
            <person name="LaButti K."/>
            <person name="Riley R."/>
            <person name="Lipzen A."/>
            <person name="Clum A."/>
            <person name="Drula E."/>
            <person name="Henrissat B."/>
            <person name="Kohler A."/>
            <person name="Grigoriev I.V."/>
            <person name="Martin F.M."/>
            <person name="Hacquard S."/>
        </authorList>
    </citation>
    <scope>NUCLEOTIDE SEQUENCE</scope>
    <source>
        <strain evidence="11">MPI-SDFR-AT-0120</strain>
    </source>
</reference>
<evidence type="ECO:0000256" key="4">
    <source>
        <dbReference type="ARBA" id="ARBA00022989"/>
    </source>
</evidence>
<evidence type="ECO:0000259" key="9">
    <source>
        <dbReference type="PROSITE" id="PS51212"/>
    </source>
</evidence>
<dbReference type="SMART" id="SM00321">
    <property type="entry name" value="WSC"/>
    <property type="match status" value="1"/>
</dbReference>
<feature type="domain" description="WSC" evidence="9">
    <location>
        <begin position="118"/>
        <end position="212"/>
    </location>
</feature>
<evidence type="ECO:0000256" key="1">
    <source>
        <dbReference type="ARBA" id="ARBA00004167"/>
    </source>
</evidence>
<keyword evidence="5" id="KW-0472">Membrane</keyword>
<evidence type="ECO:0000256" key="3">
    <source>
        <dbReference type="ARBA" id="ARBA00022729"/>
    </source>
</evidence>
<dbReference type="EMBL" id="JAGMVJ010000009">
    <property type="protein sequence ID" value="KAH7087833.1"/>
    <property type="molecule type" value="Genomic_DNA"/>
</dbReference>
<feature type="domain" description="LysM" evidence="10">
    <location>
        <begin position="36"/>
        <end position="83"/>
    </location>
</feature>
<evidence type="ECO:0000256" key="7">
    <source>
        <dbReference type="SAM" id="MobiDB-lite"/>
    </source>
</evidence>
<keyword evidence="6" id="KW-0325">Glycoprotein</keyword>
<proteinExistence type="predicted"/>
<organism evidence="11 12">
    <name type="scientific">Paraphoma chrysanthemicola</name>
    <dbReference type="NCBI Taxonomy" id="798071"/>
    <lineage>
        <taxon>Eukaryota</taxon>
        <taxon>Fungi</taxon>
        <taxon>Dikarya</taxon>
        <taxon>Ascomycota</taxon>
        <taxon>Pezizomycotina</taxon>
        <taxon>Dothideomycetes</taxon>
        <taxon>Pleosporomycetidae</taxon>
        <taxon>Pleosporales</taxon>
        <taxon>Pleosporineae</taxon>
        <taxon>Phaeosphaeriaceae</taxon>
        <taxon>Paraphoma</taxon>
    </lineage>
</organism>
<evidence type="ECO:0000256" key="2">
    <source>
        <dbReference type="ARBA" id="ARBA00022692"/>
    </source>
</evidence>
<dbReference type="OrthoDB" id="2019572at2759"/>
<dbReference type="AlphaFoldDB" id="A0A8K0R6A0"/>
<evidence type="ECO:0000313" key="12">
    <source>
        <dbReference type="Proteomes" id="UP000813461"/>
    </source>
</evidence>
<dbReference type="PANTHER" id="PTHR24269:SF16">
    <property type="entry name" value="PROTEIN SLG1"/>
    <property type="match status" value="1"/>
</dbReference>
<gene>
    <name evidence="11" type="ORF">FB567DRAFT_355273</name>
</gene>
<dbReference type="PANTHER" id="PTHR24269">
    <property type="entry name" value="KREMEN PROTEIN"/>
    <property type="match status" value="1"/>
</dbReference>
<evidence type="ECO:0000259" key="10">
    <source>
        <dbReference type="PROSITE" id="PS51782"/>
    </source>
</evidence>
<feature type="chain" id="PRO_5035467708" description="WSC domain-containing protein" evidence="8">
    <location>
        <begin position="19"/>
        <end position="265"/>
    </location>
</feature>
<feature type="region of interest" description="Disordered" evidence="7">
    <location>
        <begin position="93"/>
        <end position="116"/>
    </location>
</feature>
<dbReference type="GO" id="GO:0005886">
    <property type="term" value="C:plasma membrane"/>
    <property type="evidence" value="ECO:0007669"/>
    <property type="project" value="TreeGrafter"/>
</dbReference>
<evidence type="ECO:0000256" key="6">
    <source>
        <dbReference type="ARBA" id="ARBA00023180"/>
    </source>
</evidence>
<evidence type="ECO:0000313" key="11">
    <source>
        <dbReference type="EMBL" id="KAH7087833.1"/>
    </source>
</evidence>
<keyword evidence="3 8" id="KW-0732">Signal</keyword>
<sequence length="265" mass="28061">MKHSFILSFATLIPLVASGATPLLQFDPNTTKDCADWYDVADGGETCDYVRKYFGITPAEFHDWNPSIGLDCTPWYDSQSYCIVTWKKTNSVKPSTASSLAPVSSTTSTSSLAPSPTAWESLGCYAKDANRPLLEQNMNPSGDGSLTISKCEETCYRRAYTFAAVQQGNECWCSSFVGGELAKNQSDCDVPCTGDKNTVCGGKGVFNVFEALANGSPTGASSAVSSASTTRAVNTPVTSTASNIVGAAATNGAMHNRALFGLRLM</sequence>
<evidence type="ECO:0000256" key="8">
    <source>
        <dbReference type="SAM" id="SignalP"/>
    </source>
</evidence>
<feature type="compositionally biased region" description="Low complexity" evidence="7">
    <location>
        <begin position="94"/>
        <end position="116"/>
    </location>
</feature>
<dbReference type="Gene3D" id="3.10.350.10">
    <property type="entry name" value="LysM domain"/>
    <property type="match status" value="1"/>
</dbReference>
<evidence type="ECO:0008006" key="13">
    <source>
        <dbReference type="Google" id="ProtNLM"/>
    </source>
</evidence>
<dbReference type="InterPro" id="IPR018392">
    <property type="entry name" value="LysM"/>
</dbReference>
<dbReference type="PROSITE" id="PS51212">
    <property type="entry name" value="WSC"/>
    <property type="match status" value="1"/>
</dbReference>
<dbReference type="Pfam" id="PF01822">
    <property type="entry name" value="WSC"/>
    <property type="match status" value="1"/>
</dbReference>
<keyword evidence="4" id="KW-1133">Transmembrane helix</keyword>
<keyword evidence="2" id="KW-0812">Transmembrane</keyword>
<protein>
    <recommendedName>
        <fullName evidence="13">WSC domain-containing protein</fullName>
    </recommendedName>
</protein>
<comment type="caution">
    <text evidence="11">The sequence shown here is derived from an EMBL/GenBank/DDBJ whole genome shotgun (WGS) entry which is preliminary data.</text>
</comment>
<dbReference type="InterPro" id="IPR036779">
    <property type="entry name" value="LysM_dom_sf"/>
</dbReference>
<comment type="subcellular location">
    <subcellularLocation>
        <location evidence="1">Membrane</location>
        <topology evidence="1">Single-pass membrane protein</topology>
    </subcellularLocation>
</comment>
<feature type="signal peptide" evidence="8">
    <location>
        <begin position="1"/>
        <end position="18"/>
    </location>
</feature>
<dbReference type="Proteomes" id="UP000813461">
    <property type="component" value="Unassembled WGS sequence"/>
</dbReference>
<dbReference type="PROSITE" id="PS51782">
    <property type="entry name" value="LYSM"/>
    <property type="match status" value="1"/>
</dbReference>
<keyword evidence="12" id="KW-1185">Reference proteome</keyword>
<dbReference type="InterPro" id="IPR051836">
    <property type="entry name" value="Kremen_rcpt"/>
</dbReference>
<name>A0A8K0R6A0_9PLEO</name>
<accession>A0A8K0R6A0</accession>
<dbReference type="InterPro" id="IPR002889">
    <property type="entry name" value="WSC_carb-bd"/>
</dbReference>